<keyword evidence="1" id="KW-1133">Transmembrane helix</keyword>
<protein>
    <submittedName>
        <fullName evidence="2">Uncharacterized protein</fullName>
    </submittedName>
</protein>
<comment type="caution">
    <text evidence="2">The sequence shown here is derived from an EMBL/GenBank/DDBJ whole genome shotgun (WGS) entry which is preliminary data.</text>
</comment>
<evidence type="ECO:0000313" key="3">
    <source>
        <dbReference type="Proteomes" id="UP000234789"/>
    </source>
</evidence>
<dbReference type="EMBL" id="NFEZ01000003">
    <property type="protein sequence ID" value="PLT46822.1"/>
    <property type="molecule type" value="Genomic_DNA"/>
</dbReference>
<sequence>METTIQPLDGSPSGPNPYAPYRSDEPVSVKSWLITLVILMIPIVNIVMLFVWAFGDSANLNRKHFSRAYLLWALIGIAFYLVLFAIFGAVMISALSEMPV</sequence>
<keyword evidence="3" id="KW-1185">Reference proteome</keyword>
<feature type="transmembrane region" description="Helical" evidence="1">
    <location>
        <begin position="67"/>
        <end position="95"/>
    </location>
</feature>
<proteinExistence type="predicted"/>
<organism evidence="2 3">
    <name type="scientific">Paenibacillus pasadenensis</name>
    <dbReference type="NCBI Taxonomy" id="217090"/>
    <lineage>
        <taxon>Bacteria</taxon>
        <taxon>Bacillati</taxon>
        <taxon>Bacillota</taxon>
        <taxon>Bacilli</taxon>
        <taxon>Bacillales</taxon>
        <taxon>Paenibacillaceae</taxon>
        <taxon>Paenibacillus</taxon>
    </lineage>
</organism>
<evidence type="ECO:0000256" key="1">
    <source>
        <dbReference type="SAM" id="Phobius"/>
    </source>
</evidence>
<evidence type="ECO:0000313" key="2">
    <source>
        <dbReference type="EMBL" id="PLT46822.1"/>
    </source>
</evidence>
<keyword evidence="1" id="KW-0472">Membrane</keyword>
<dbReference type="Proteomes" id="UP000234789">
    <property type="component" value="Unassembled WGS sequence"/>
</dbReference>
<dbReference type="AlphaFoldDB" id="A0A2N5N909"/>
<dbReference type="RefSeq" id="WP_219623309.1">
    <property type="nucleotide sequence ID" value="NZ_NFEZ01000003.1"/>
</dbReference>
<gene>
    <name evidence="2" type="ORF">B8V81_1046</name>
</gene>
<keyword evidence="1" id="KW-0812">Transmembrane</keyword>
<name>A0A2N5N909_9BACL</name>
<accession>A0A2N5N909</accession>
<reference evidence="2 3" key="1">
    <citation type="submission" date="2017-05" db="EMBL/GenBank/DDBJ databases">
        <title>Functional genome analysis of Paenibacillus pasadenensis strain R16: insights on endophytic life style and antifungal activity.</title>
        <authorList>
            <person name="Passera A."/>
            <person name="Marcolungo L."/>
            <person name="Casati P."/>
            <person name="Brasca M."/>
            <person name="Quaglino F."/>
            <person name="Delledonne M."/>
        </authorList>
    </citation>
    <scope>NUCLEOTIDE SEQUENCE [LARGE SCALE GENOMIC DNA]</scope>
    <source>
        <strain evidence="2 3">R16</strain>
    </source>
</reference>
<feature type="transmembrane region" description="Helical" evidence="1">
    <location>
        <begin position="32"/>
        <end position="55"/>
    </location>
</feature>